<proteinExistence type="predicted"/>
<dbReference type="RefSeq" id="WP_034360773.1">
    <property type="nucleotide sequence ID" value="NZ_CAJUDB010000005.1"/>
</dbReference>
<sequence length="298" mass="34921">MTQSKDDTSTRLIEILKLLLNGQDIELKALCQEFNVSLRTLQRDMERLCRHLPILKSNGIYTLEPYALGRLSYKDIKHFALHSGLKNLYPKLDSAFIVDLLNPNIAKTFMITPPNRQIPHYEIFESLSIAIITSHKVSFIYKDKTRLVEPYKIIHIQGVWYLLCVENHKLKHFALSKIDNLLRNRAQFKPDREILALIEHQSTEWRNEKLHKAIIHIQANALEFFTRKGLPNNLRQLKANSQGAEFEMNYAFENEVLNLAKMWLPTIRILEPQALQSEFENILQTYLQENTKNMEQIL</sequence>
<dbReference type="Pfam" id="PF13280">
    <property type="entry name" value="WYL"/>
    <property type="match status" value="1"/>
</dbReference>
<dbReference type="OrthoDB" id="6521217at2"/>
<dbReference type="Proteomes" id="UP000029707">
    <property type="component" value="Unassembled WGS sequence"/>
</dbReference>
<dbReference type="PANTHER" id="PTHR34580">
    <property type="match status" value="1"/>
</dbReference>
<comment type="caution">
    <text evidence="3">The sequence shown here is derived from an EMBL/GenBank/DDBJ whole genome shotgun (WGS) entry which is preliminary data.</text>
</comment>
<dbReference type="STRING" id="425400.LS65_01520"/>
<evidence type="ECO:0000259" key="2">
    <source>
        <dbReference type="Pfam" id="PF13280"/>
    </source>
</evidence>
<feature type="domain" description="Helix-turn-helix type 11" evidence="1">
    <location>
        <begin position="11"/>
        <end position="58"/>
    </location>
</feature>
<dbReference type="InterPro" id="IPR036390">
    <property type="entry name" value="WH_DNA-bd_sf"/>
</dbReference>
<evidence type="ECO:0000313" key="4">
    <source>
        <dbReference type="Proteomes" id="UP000029707"/>
    </source>
</evidence>
<gene>
    <name evidence="3" type="ORF">LS65_009085</name>
</gene>
<dbReference type="GeneID" id="82321809"/>
<dbReference type="PROSITE" id="PS52050">
    <property type="entry name" value="WYL"/>
    <property type="match status" value="1"/>
</dbReference>
<dbReference type="InterPro" id="IPR051534">
    <property type="entry name" value="CBASS_pafABC_assoc_protein"/>
</dbReference>
<dbReference type="EMBL" id="JRMQ02000017">
    <property type="protein sequence ID" value="TLD99813.1"/>
    <property type="molecule type" value="Genomic_DNA"/>
</dbReference>
<dbReference type="InterPro" id="IPR036388">
    <property type="entry name" value="WH-like_DNA-bd_sf"/>
</dbReference>
<dbReference type="InterPro" id="IPR013196">
    <property type="entry name" value="HTH_11"/>
</dbReference>
<name>A0A4U8TIA9_9HELI</name>
<organism evidence="3 4">
    <name type="scientific">Helicobacter japonicus</name>
    <dbReference type="NCBI Taxonomy" id="425400"/>
    <lineage>
        <taxon>Bacteria</taxon>
        <taxon>Pseudomonadati</taxon>
        <taxon>Campylobacterota</taxon>
        <taxon>Epsilonproteobacteria</taxon>
        <taxon>Campylobacterales</taxon>
        <taxon>Helicobacteraceae</taxon>
        <taxon>Helicobacter</taxon>
    </lineage>
</organism>
<protein>
    <submittedName>
        <fullName evidence="3">WYL domain-containing protein</fullName>
    </submittedName>
</protein>
<dbReference type="Pfam" id="PF08279">
    <property type="entry name" value="HTH_11"/>
    <property type="match status" value="1"/>
</dbReference>
<dbReference type="PANTHER" id="PTHR34580:SF3">
    <property type="entry name" value="PROTEIN PAFB"/>
    <property type="match status" value="1"/>
</dbReference>
<evidence type="ECO:0000313" key="3">
    <source>
        <dbReference type="EMBL" id="TLD99813.1"/>
    </source>
</evidence>
<accession>A0A4U8TIA9</accession>
<keyword evidence="4" id="KW-1185">Reference proteome</keyword>
<evidence type="ECO:0000259" key="1">
    <source>
        <dbReference type="Pfam" id="PF08279"/>
    </source>
</evidence>
<dbReference type="SUPFAM" id="SSF46785">
    <property type="entry name" value="Winged helix' DNA-binding domain"/>
    <property type="match status" value="1"/>
</dbReference>
<dbReference type="Gene3D" id="1.10.10.10">
    <property type="entry name" value="Winged helix-like DNA-binding domain superfamily/Winged helix DNA-binding domain"/>
    <property type="match status" value="1"/>
</dbReference>
<reference evidence="3 4" key="1">
    <citation type="journal article" date="2014" name="Genome Announc.">
        <title>Draft genome sequences of eight enterohepatic helicobacter species isolated from both laboratory and wild rodents.</title>
        <authorList>
            <person name="Sheh A."/>
            <person name="Shen Z."/>
            <person name="Fox J.G."/>
        </authorList>
    </citation>
    <scope>NUCLEOTIDE SEQUENCE [LARGE SCALE GENOMIC DNA]</scope>
    <source>
        <strain evidence="3 4">MIT 01-6451</strain>
    </source>
</reference>
<dbReference type="AlphaFoldDB" id="A0A4U8TIA9"/>
<feature type="domain" description="WYL" evidence="2">
    <location>
        <begin position="122"/>
        <end position="180"/>
    </location>
</feature>
<dbReference type="InterPro" id="IPR026881">
    <property type="entry name" value="WYL_dom"/>
</dbReference>